<reference evidence="7" key="1">
    <citation type="submission" date="2018-05" db="EMBL/GenBank/DDBJ databases">
        <authorList>
            <person name="Lanie J.A."/>
            <person name="Ng W.-L."/>
            <person name="Kazmierczak K.M."/>
            <person name="Andrzejewski T.M."/>
            <person name="Davidsen T.M."/>
            <person name="Wayne K.J."/>
            <person name="Tettelin H."/>
            <person name="Glass J.I."/>
            <person name="Rusch D."/>
            <person name="Podicherti R."/>
            <person name="Tsui H.-C.T."/>
            <person name="Winkler M.E."/>
        </authorList>
    </citation>
    <scope>NUCLEOTIDE SEQUENCE</scope>
</reference>
<name>A0A382A3Z7_9ZZZZ</name>
<dbReference type="Gene3D" id="2.30.30.60">
    <property type="match status" value="1"/>
</dbReference>
<protein>
    <recommendedName>
        <fullName evidence="6">Mechanosensitive ion channel MscS domain-containing protein</fullName>
    </recommendedName>
</protein>
<feature type="transmembrane region" description="Helical" evidence="5">
    <location>
        <begin position="63"/>
        <end position="83"/>
    </location>
</feature>
<evidence type="ECO:0000256" key="2">
    <source>
        <dbReference type="ARBA" id="ARBA00022692"/>
    </source>
</evidence>
<sequence>MIEYLSPYLPQNPLLHSLAILGVLAVISLLAFYITEKIILTLLTRMFRKTSTDLDDILVNRNVFNRLAYLVPALIFYNFAYAAPQFTVIIQRASLSLMALSGLLVINAFLSALSDIYEKTKYSERMHIKSYIQITKLIVNILGVVVIVAILIDKNVAWLLSGLGAMTAVLLLIFKDTILSLVASLQISSNDLFKIGDWIEAPQFGADGDVIDIALHAVKIQNWDKTISIIPTHKLIDSAFRNWRGMSESGGRRIKRSLFIDMNSIRLCTEELLEKFTHFELLKDYIEQKTKEVADHNKSNSINTAELINGRRLTNVGTFRAYIEAYLRNNSKIHPEMTFLIRQLEPTARGLPIQIYVFTNDTDWVRYEGIQADIFDHLLAIIPEFRLKVFQSPTGKDFGKLGKK</sequence>
<gene>
    <name evidence="7" type="ORF">METZ01_LOCUS149104</name>
</gene>
<dbReference type="InterPro" id="IPR023408">
    <property type="entry name" value="MscS_beta-dom_sf"/>
</dbReference>
<organism evidence="7">
    <name type="scientific">marine metagenome</name>
    <dbReference type="NCBI Taxonomy" id="408172"/>
    <lineage>
        <taxon>unclassified sequences</taxon>
        <taxon>metagenomes</taxon>
        <taxon>ecological metagenomes</taxon>
    </lineage>
</organism>
<dbReference type="InterPro" id="IPR030192">
    <property type="entry name" value="YbdG"/>
</dbReference>
<feature type="domain" description="Mechanosensitive ion channel MscS" evidence="6">
    <location>
        <begin position="176"/>
        <end position="244"/>
    </location>
</feature>
<evidence type="ECO:0000256" key="3">
    <source>
        <dbReference type="ARBA" id="ARBA00022989"/>
    </source>
</evidence>
<dbReference type="PANTHER" id="PTHR30414">
    <property type="entry name" value="MINICONDUCTANCE MECHANOSENSITIVE CHANNEL YBDG"/>
    <property type="match status" value="1"/>
</dbReference>
<evidence type="ECO:0000313" key="7">
    <source>
        <dbReference type="EMBL" id="SVA96250.1"/>
    </source>
</evidence>
<dbReference type="AlphaFoldDB" id="A0A382A3Z7"/>
<evidence type="ECO:0000256" key="4">
    <source>
        <dbReference type="ARBA" id="ARBA00023136"/>
    </source>
</evidence>
<evidence type="ECO:0000256" key="1">
    <source>
        <dbReference type="ARBA" id="ARBA00004370"/>
    </source>
</evidence>
<evidence type="ECO:0000256" key="5">
    <source>
        <dbReference type="SAM" id="Phobius"/>
    </source>
</evidence>
<dbReference type="GO" id="GO:0071470">
    <property type="term" value="P:cellular response to osmotic stress"/>
    <property type="evidence" value="ECO:0007669"/>
    <property type="project" value="InterPro"/>
</dbReference>
<dbReference type="PANTHER" id="PTHR30414:SF0">
    <property type="entry name" value="MINICONDUCTANCE MECHANOSENSITIVE CHANNEL YBDG"/>
    <property type="match status" value="1"/>
</dbReference>
<dbReference type="InterPro" id="IPR006685">
    <property type="entry name" value="MscS_channel_2nd"/>
</dbReference>
<proteinExistence type="predicted"/>
<feature type="transmembrane region" description="Helical" evidence="5">
    <location>
        <begin position="158"/>
        <end position="174"/>
    </location>
</feature>
<feature type="transmembrane region" description="Helical" evidence="5">
    <location>
        <begin position="134"/>
        <end position="152"/>
    </location>
</feature>
<dbReference type="SUPFAM" id="SSF50182">
    <property type="entry name" value="Sm-like ribonucleoproteins"/>
    <property type="match status" value="1"/>
</dbReference>
<keyword evidence="3 5" id="KW-1133">Transmembrane helix</keyword>
<dbReference type="Pfam" id="PF00924">
    <property type="entry name" value="MS_channel_2nd"/>
    <property type="match status" value="1"/>
</dbReference>
<evidence type="ECO:0000259" key="6">
    <source>
        <dbReference type="Pfam" id="PF00924"/>
    </source>
</evidence>
<feature type="transmembrane region" description="Helical" evidence="5">
    <location>
        <begin position="89"/>
        <end position="113"/>
    </location>
</feature>
<accession>A0A382A3Z7</accession>
<dbReference type="GO" id="GO:0005886">
    <property type="term" value="C:plasma membrane"/>
    <property type="evidence" value="ECO:0007669"/>
    <property type="project" value="TreeGrafter"/>
</dbReference>
<keyword evidence="2 5" id="KW-0812">Transmembrane</keyword>
<dbReference type="EMBL" id="UINC01023822">
    <property type="protein sequence ID" value="SVA96250.1"/>
    <property type="molecule type" value="Genomic_DNA"/>
</dbReference>
<keyword evidence="4 5" id="KW-0472">Membrane</keyword>
<dbReference type="GO" id="GO:0008381">
    <property type="term" value="F:mechanosensitive monoatomic ion channel activity"/>
    <property type="evidence" value="ECO:0007669"/>
    <property type="project" value="InterPro"/>
</dbReference>
<comment type="subcellular location">
    <subcellularLocation>
        <location evidence="1">Membrane</location>
    </subcellularLocation>
</comment>
<dbReference type="InterPro" id="IPR010920">
    <property type="entry name" value="LSM_dom_sf"/>
</dbReference>
<feature type="transmembrane region" description="Helical" evidence="5">
    <location>
        <begin position="20"/>
        <end position="43"/>
    </location>
</feature>